<dbReference type="OrthoDB" id="3353438at2"/>
<dbReference type="PANTHER" id="PTHR30502">
    <property type="entry name" value="2-KETO-3-DEOXY-L-RHAMNONATE ALDOLASE"/>
    <property type="match status" value="1"/>
</dbReference>
<organism evidence="5 6">
    <name type="scientific">Serinicoccus chungangensis</name>
    <dbReference type="NCBI Taxonomy" id="767452"/>
    <lineage>
        <taxon>Bacteria</taxon>
        <taxon>Bacillati</taxon>
        <taxon>Actinomycetota</taxon>
        <taxon>Actinomycetes</taxon>
        <taxon>Micrococcales</taxon>
        <taxon>Ornithinimicrobiaceae</taxon>
        <taxon>Serinicoccus</taxon>
    </lineage>
</organism>
<protein>
    <recommendedName>
        <fullName evidence="4">HpcH/HpaI aldolase/citrate lyase domain-containing protein</fullName>
    </recommendedName>
</protein>
<dbReference type="GO" id="GO:0016832">
    <property type="term" value="F:aldehyde-lyase activity"/>
    <property type="evidence" value="ECO:0007669"/>
    <property type="project" value="TreeGrafter"/>
</dbReference>
<gene>
    <name evidence="5" type="ORF">AVL62_11485</name>
</gene>
<dbReference type="PANTHER" id="PTHR30502:SF0">
    <property type="entry name" value="PHOSPHOENOLPYRUVATE CARBOXYLASE FAMILY PROTEIN"/>
    <property type="match status" value="1"/>
</dbReference>
<dbReference type="AlphaFoldDB" id="A0A0W8IA09"/>
<dbReference type="EMBL" id="LQBL01000011">
    <property type="protein sequence ID" value="KUG56761.1"/>
    <property type="molecule type" value="Genomic_DNA"/>
</dbReference>
<dbReference type="InterPro" id="IPR005000">
    <property type="entry name" value="Aldolase/citrate-lyase_domain"/>
</dbReference>
<dbReference type="GO" id="GO:0005737">
    <property type="term" value="C:cytoplasm"/>
    <property type="evidence" value="ECO:0007669"/>
    <property type="project" value="TreeGrafter"/>
</dbReference>
<dbReference type="InterPro" id="IPR040442">
    <property type="entry name" value="Pyrv_kinase-like_dom_sf"/>
</dbReference>
<dbReference type="STRING" id="767452.AVL62_11485"/>
<name>A0A0W8IA09_9MICO</name>
<dbReference type="Pfam" id="PF03328">
    <property type="entry name" value="HpcH_HpaI"/>
    <property type="match status" value="1"/>
</dbReference>
<evidence type="ECO:0000256" key="2">
    <source>
        <dbReference type="ARBA" id="ARBA00022723"/>
    </source>
</evidence>
<comment type="similarity">
    <text evidence="1">Belongs to the HpcH/HpaI aldolase family.</text>
</comment>
<keyword evidence="3" id="KW-0456">Lyase</keyword>
<keyword evidence="2" id="KW-0479">Metal-binding</keyword>
<evidence type="ECO:0000259" key="4">
    <source>
        <dbReference type="Pfam" id="PF03328"/>
    </source>
</evidence>
<comment type="caution">
    <text evidence="5">The sequence shown here is derived from an EMBL/GenBank/DDBJ whole genome shotgun (WGS) entry which is preliminary data.</text>
</comment>
<dbReference type="Proteomes" id="UP000054837">
    <property type="component" value="Unassembled WGS sequence"/>
</dbReference>
<evidence type="ECO:0000256" key="3">
    <source>
        <dbReference type="ARBA" id="ARBA00023239"/>
    </source>
</evidence>
<dbReference type="InterPro" id="IPR050251">
    <property type="entry name" value="HpcH-HpaI_aldolase"/>
</dbReference>
<evidence type="ECO:0000313" key="5">
    <source>
        <dbReference type="EMBL" id="KUG56761.1"/>
    </source>
</evidence>
<reference evidence="5 6" key="1">
    <citation type="submission" date="2015-12" db="EMBL/GenBank/DDBJ databases">
        <title>Serinicoccus chungangenesis strain CD08_5 genome sequencing and assembly.</title>
        <authorList>
            <person name="Chander A.M."/>
            <person name="Kaur G."/>
            <person name="Nair G.R."/>
            <person name="Dhawan D.K."/>
            <person name="Kochhar R.K."/>
            <person name="Mayilraj S."/>
            <person name="Bhadada S.K."/>
        </authorList>
    </citation>
    <scope>NUCLEOTIDE SEQUENCE [LARGE SCALE GENOMIC DNA]</scope>
    <source>
        <strain evidence="5 6">CD08_5</strain>
    </source>
</reference>
<dbReference type="InterPro" id="IPR015813">
    <property type="entry name" value="Pyrv/PenolPyrv_kinase-like_dom"/>
</dbReference>
<evidence type="ECO:0000313" key="6">
    <source>
        <dbReference type="Proteomes" id="UP000054837"/>
    </source>
</evidence>
<dbReference type="SUPFAM" id="SSF51621">
    <property type="entry name" value="Phosphoenolpyruvate/pyruvate domain"/>
    <property type="match status" value="1"/>
</dbReference>
<keyword evidence="6" id="KW-1185">Reference proteome</keyword>
<dbReference type="Gene3D" id="3.20.20.60">
    <property type="entry name" value="Phosphoenolpyruvate-binding domains"/>
    <property type="match status" value="1"/>
</dbReference>
<proteinExistence type="inferred from homology"/>
<sequence>MFETPYGLWLTVLAPDQLEVLPERGLGWLGVDLQHGRYAVSDLPGLLRAAPVPVLARAASADAAHLAQVLDTGVAGVVVPGVTSAEGAAALVQAVRFPPEGVRSTGLTRAVLTGAPERPLLLPMVETAGALEDVERIAALPGVDGLFVGPYDLSLSLARPGVTDEQVVAAIRRVREVCTGAGLLAGAFSGDRELDRLLPPGLDLLAVDTDVTVLRSGLETLLGTG</sequence>
<dbReference type="GO" id="GO:0046872">
    <property type="term" value="F:metal ion binding"/>
    <property type="evidence" value="ECO:0007669"/>
    <property type="project" value="UniProtKB-KW"/>
</dbReference>
<dbReference type="RefSeq" id="WP_058890509.1">
    <property type="nucleotide sequence ID" value="NZ_LQBL01000011.1"/>
</dbReference>
<accession>A0A0W8IA09</accession>
<evidence type="ECO:0000256" key="1">
    <source>
        <dbReference type="ARBA" id="ARBA00005568"/>
    </source>
</evidence>
<feature type="domain" description="HpcH/HpaI aldolase/citrate lyase" evidence="4">
    <location>
        <begin position="6"/>
        <end position="198"/>
    </location>
</feature>